<gene>
    <name evidence="1" type="ORF">ACFOS1_17825</name>
</gene>
<dbReference type="SUPFAM" id="SSF159501">
    <property type="entry name" value="EreA/ChaN-like"/>
    <property type="match status" value="1"/>
</dbReference>
<dbReference type="GO" id="GO:0016787">
    <property type="term" value="F:hydrolase activity"/>
    <property type="evidence" value="ECO:0007669"/>
    <property type="project" value="UniProtKB-KW"/>
</dbReference>
<dbReference type="Pfam" id="PF05139">
    <property type="entry name" value="Erythro_esteras"/>
    <property type="match status" value="1"/>
</dbReference>
<dbReference type="InterPro" id="IPR007815">
    <property type="entry name" value="Emycin_Estase"/>
</dbReference>
<keyword evidence="1" id="KW-0378">Hydrolase</keyword>
<keyword evidence="2" id="KW-1185">Reference proteome</keyword>
<accession>A0ABV8HB22</accession>
<dbReference type="InterPro" id="IPR052036">
    <property type="entry name" value="Hydrolase/PRTase-associated"/>
</dbReference>
<dbReference type="PANTHER" id="PTHR31299">
    <property type="entry name" value="ESTERASE, PUTATIVE (AFU_ORTHOLOGUE AFUA_1G05850)-RELATED"/>
    <property type="match status" value="1"/>
</dbReference>
<reference evidence="2" key="1">
    <citation type="journal article" date="2019" name="Int. J. Syst. Evol. Microbiol.">
        <title>The Global Catalogue of Microorganisms (GCM) 10K type strain sequencing project: providing services to taxonomists for standard genome sequencing and annotation.</title>
        <authorList>
            <consortium name="The Broad Institute Genomics Platform"/>
            <consortium name="The Broad Institute Genome Sequencing Center for Infectious Disease"/>
            <person name="Wu L."/>
            <person name="Ma J."/>
        </authorList>
    </citation>
    <scope>NUCLEOTIDE SEQUENCE [LARGE SCALE GENOMIC DNA]</scope>
    <source>
        <strain evidence="2">CECT 9128</strain>
    </source>
</reference>
<organism evidence="1 2">
    <name type="scientific">Zunongwangia endophytica</name>
    <dbReference type="NCBI Taxonomy" id="1808945"/>
    <lineage>
        <taxon>Bacteria</taxon>
        <taxon>Pseudomonadati</taxon>
        <taxon>Bacteroidota</taxon>
        <taxon>Flavobacteriia</taxon>
        <taxon>Flavobacteriales</taxon>
        <taxon>Flavobacteriaceae</taxon>
        <taxon>Zunongwangia</taxon>
    </lineage>
</organism>
<dbReference type="CDD" id="cd14728">
    <property type="entry name" value="Ere-like"/>
    <property type="match status" value="1"/>
</dbReference>
<comment type="caution">
    <text evidence="1">The sequence shown here is derived from an EMBL/GenBank/DDBJ whole genome shotgun (WGS) entry which is preliminary data.</text>
</comment>
<sequence>MHLRTYISVITFFVLFQSYAQNYKVVNWINENAIKIEDANPDTNITIFNNSIPKKFADAKLFGFGEATHQGKEFFNIKAKFFKYLVKNQGVKTFIMEDSYTSEAGINEWISGGKGNAETIAKNFSTGFWYCKEVVDLLEWMRDYNLNKPEEEQIRFYGMDIQNVKDINKEIRDLVKKFEISVSEELLLVADKCAEKKVVYNKSTDWADIQIPKLNEIKSILLDFKSKIKNQKNIEEVISGIRALDYLTKYTYYVQNNYSQDRDLKMFENVKWIVENKSNNGKAFIWAHNEHINNKKAGNYSRRNIYNLGRHLKEYYKNNYYSVGFDFGTGTQAGYFSTKDEKPSWKKVEIKEPFAKTYAETLNLAKDKIYFIDMSIALDGNSSYFFKKKRKQIVAGGGGFNPKKNNLYNKKFSEMYDGLIFVKNISLPTNNLIAK</sequence>
<dbReference type="Gene3D" id="1.20.1440.30">
    <property type="entry name" value="Biosynthetic Protein domain"/>
    <property type="match status" value="1"/>
</dbReference>
<dbReference type="Proteomes" id="UP001595793">
    <property type="component" value="Unassembled WGS sequence"/>
</dbReference>
<proteinExistence type="predicted"/>
<dbReference type="Gene3D" id="3.30.1870.10">
    <property type="entry name" value="EreA-like, domain 2"/>
    <property type="match status" value="1"/>
</dbReference>
<evidence type="ECO:0000313" key="2">
    <source>
        <dbReference type="Proteomes" id="UP001595793"/>
    </source>
</evidence>
<evidence type="ECO:0000313" key="1">
    <source>
        <dbReference type="EMBL" id="MFC4029283.1"/>
    </source>
</evidence>
<name>A0ABV8HB22_9FLAO</name>
<dbReference type="RefSeq" id="WP_290230430.1">
    <property type="nucleotide sequence ID" value="NZ_JAUFPZ010000001.1"/>
</dbReference>
<dbReference type="Gene3D" id="3.40.1660.10">
    <property type="entry name" value="EreA-like (biosynthetic domain)"/>
    <property type="match status" value="1"/>
</dbReference>
<protein>
    <submittedName>
        <fullName evidence="1">Erythromycin esterase family protein</fullName>
        <ecNumber evidence="1">3.1.1.-</ecNumber>
    </submittedName>
</protein>
<dbReference type="EMBL" id="JBHSAS010000027">
    <property type="protein sequence ID" value="MFC4029283.1"/>
    <property type="molecule type" value="Genomic_DNA"/>
</dbReference>
<dbReference type="PANTHER" id="PTHR31299:SF0">
    <property type="entry name" value="ESTERASE, PUTATIVE (AFU_ORTHOLOGUE AFUA_1G05850)-RELATED"/>
    <property type="match status" value="1"/>
</dbReference>
<dbReference type="EC" id="3.1.1.-" evidence="1"/>